<reference evidence="2 3" key="1">
    <citation type="journal article" date="2018" name="Sci. Rep.">
        <title>Characterisation of pathogen-specific regions and novel effector candidates in Fusarium oxysporum f. sp. cepae.</title>
        <authorList>
            <person name="Armitage A.D."/>
            <person name="Taylor A."/>
            <person name="Sobczyk M.K."/>
            <person name="Baxter L."/>
            <person name="Greenfield B.P."/>
            <person name="Bates H.J."/>
            <person name="Wilson F."/>
            <person name="Jackson A.C."/>
            <person name="Ott S."/>
            <person name="Harrison R.J."/>
            <person name="Clarkson J.P."/>
        </authorList>
    </citation>
    <scope>NUCLEOTIDE SEQUENCE [LARGE SCALE GENOMIC DNA]</scope>
    <source>
        <strain evidence="2 3">Fp_A8</strain>
    </source>
</reference>
<proteinExistence type="predicted"/>
<keyword evidence="1" id="KW-0732">Signal</keyword>
<dbReference type="EMBL" id="MRDB01000102">
    <property type="protein sequence ID" value="RKL24297.1"/>
    <property type="molecule type" value="Genomic_DNA"/>
</dbReference>
<dbReference type="Proteomes" id="UP000283569">
    <property type="component" value="Unassembled WGS sequence"/>
</dbReference>
<comment type="caution">
    <text evidence="2">The sequence shown here is derived from an EMBL/GenBank/DDBJ whole genome shotgun (WGS) entry which is preliminary data.</text>
</comment>
<evidence type="ECO:0000313" key="3">
    <source>
        <dbReference type="Proteomes" id="UP000283569"/>
    </source>
</evidence>
<protein>
    <submittedName>
        <fullName evidence="2">Uncharacterized protein</fullName>
    </submittedName>
</protein>
<evidence type="ECO:0000313" key="2">
    <source>
        <dbReference type="EMBL" id="RKL24297.1"/>
    </source>
</evidence>
<gene>
    <name evidence="2" type="ORF">BFJ72_g14269</name>
</gene>
<feature type="signal peptide" evidence="1">
    <location>
        <begin position="1"/>
        <end position="19"/>
    </location>
</feature>
<organism evidence="2 3">
    <name type="scientific">Gibberella intermedia</name>
    <name type="common">Bulb rot disease fungus</name>
    <name type="synonym">Fusarium proliferatum</name>
    <dbReference type="NCBI Taxonomy" id="948311"/>
    <lineage>
        <taxon>Eukaryota</taxon>
        <taxon>Fungi</taxon>
        <taxon>Dikarya</taxon>
        <taxon>Ascomycota</taxon>
        <taxon>Pezizomycotina</taxon>
        <taxon>Sordariomycetes</taxon>
        <taxon>Hypocreomycetidae</taxon>
        <taxon>Hypocreales</taxon>
        <taxon>Nectriaceae</taxon>
        <taxon>Fusarium</taxon>
        <taxon>Fusarium fujikuroi species complex</taxon>
    </lineage>
</organism>
<sequence>MVFAILLASGATQARPTDAQIARNNFVQSIPVLPWLKLAETTVHEVRTPIQQLKNQYQGALLIQEGTSAETGGMFINLSMALPQGMLNEPGLQMLTLDFDERKILQMVVFRVNRGWKDRNLTPLVERMTGRYRNLAEPDFLGDPDSEATDKTLLFDIGRFAIEVRLPQHGTYATATFTTKTILKRLRTVDSTIQIFGDILDR</sequence>
<evidence type="ECO:0000256" key="1">
    <source>
        <dbReference type="SAM" id="SignalP"/>
    </source>
</evidence>
<dbReference type="AlphaFoldDB" id="A0A420S4Q4"/>
<accession>A0A420S4Q4</accession>
<name>A0A420S4Q4_GIBIN</name>
<feature type="chain" id="PRO_5019173415" evidence="1">
    <location>
        <begin position="20"/>
        <end position="202"/>
    </location>
</feature>